<dbReference type="HOGENOM" id="CLU_1221666_0_0_1"/>
<dbReference type="GeneID" id="17295940"/>
<dbReference type="SUPFAM" id="SSF46565">
    <property type="entry name" value="Chaperone J-domain"/>
    <property type="match status" value="1"/>
</dbReference>
<dbReference type="KEGG" id="gtt:GUITHDRAFT_165025"/>
<dbReference type="PaxDb" id="55529-EKX39287"/>
<reference evidence="3 5" key="1">
    <citation type="journal article" date="2012" name="Nature">
        <title>Algal genomes reveal evolutionary mosaicism and the fate of nucleomorphs.</title>
        <authorList>
            <consortium name="DOE Joint Genome Institute"/>
            <person name="Curtis B.A."/>
            <person name="Tanifuji G."/>
            <person name="Burki F."/>
            <person name="Gruber A."/>
            <person name="Irimia M."/>
            <person name="Maruyama S."/>
            <person name="Arias M.C."/>
            <person name="Ball S.G."/>
            <person name="Gile G.H."/>
            <person name="Hirakawa Y."/>
            <person name="Hopkins J.F."/>
            <person name="Kuo A."/>
            <person name="Rensing S.A."/>
            <person name="Schmutz J."/>
            <person name="Symeonidi A."/>
            <person name="Elias M."/>
            <person name="Eveleigh R.J."/>
            <person name="Herman E.K."/>
            <person name="Klute M.J."/>
            <person name="Nakayama T."/>
            <person name="Obornik M."/>
            <person name="Reyes-Prieto A."/>
            <person name="Armbrust E.V."/>
            <person name="Aves S.J."/>
            <person name="Beiko R.G."/>
            <person name="Coutinho P."/>
            <person name="Dacks J.B."/>
            <person name="Durnford D.G."/>
            <person name="Fast N.M."/>
            <person name="Green B.R."/>
            <person name="Grisdale C.J."/>
            <person name="Hempel F."/>
            <person name="Henrissat B."/>
            <person name="Hoppner M.P."/>
            <person name="Ishida K."/>
            <person name="Kim E."/>
            <person name="Koreny L."/>
            <person name="Kroth P.G."/>
            <person name="Liu Y."/>
            <person name="Malik S.B."/>
            <person name="Maier U.G."/>
            <person name="McRose D."/>
            <person name="Mock T."/>
            <person name="Neilson J.A."/>
            <person name="Onodera N.T."/>
            <person name="Poole A.M."/>
            <person name="Pritham E.J."/>
            <person name="Richards T.A."/>
            <person name="Rocap G."/>
            <person name="Roy S.W."/>
            <person name="Sarai C."/>
            <person name="Schaack S."/>
            <person name="Shirato S."/>
            <person name="Slamovits C.H."/>
            <person name="Spencer D.F."/>
            <person name="Suzuki S."/>
            <person name="Worden A.Z."/>
            <person name="Zauner S."/>
            <person name="Barry K."/>
            <person name="Bell C."/>
            <person name="Bharti A.K."/>
            <person name="Crow J.A."/>
            <person name="Grimwood J."/>
            <person name="Kramer R."/>
            <person name="Lindquist E."/>
            <person name="Lucas S."/>
            <person name="Salamov A."/>
            <person name="McFadden G.I."/>
            <person name="Lane C.E."/>
            <person name="Keeling P.J."/>
            <person name="Gray M.W."/>
            <person name="Grigoriev I.V."/>
            <person name="Archibald J.M."/>
        </authorList>
    </citation>
    <scope>NUCLEOTIDE SEQUENCE</scope>
    <source>
        <strain evidence="3 5">CCMP2712</strain>
    </source>
</reference>
<dbReference type="InterPro" id="IPR018253">
    <property type="entry name" value="DnaJ_domain_CS"/>
</dbReference>
<keyword evidence="5" id="KW-1185">Reference proteome</keyword>
<dbReference type="SMART" id="SM00271">
    <property type="entry name" value="DnaJ"/>
    <property type="match status" value="1"/>
</dbReference>
<accession>L1IT85</accession>
<dbReference type="PANTHER" id="PTHR43908">
    <property type="entry name" value="AT29763P-RELATED"/>
    <property type="match status" value="1"/>
</dbReference>
<sequence length="227" mass="25481">MHAHEFKLGSPTHSGFFLHEGLTSESIHPLFNIASPERNPESYGGHRRSSAQDSPMAGTSRAHHPSTNGHRPNGNRANHSNPDQHNVKSAKQSKQQSYYEFLGLEQTCTDAEIKKAYKKLAVKLHPDKNLDDPSAQDKFAYLNEAYSVLTDPIKRIDYDKELAGGNVGWGWNQEAAKERARNYHWNGDDMLFNLGAQLHRARRGPSTAQRIKEALSCWRCSCLSSSI</sequence>
<dbReference type="RefSeq" id="XP_005826267.1">
    <property type="nucleotide sequence ID" value="XM_005826210.1"/>
</dbReference>
<dbReference type="PROSITE" id="PS00636">
    <property type="entry name" value="DNAJ_1"/>
    <property type="match status" value="1"/>
</dbReference>
<dbReference type="STRING" id="905079.L1IT85"/>
<dbReference type="GO" id="GO:0071218">
    <property type="term" value="P:cellular response to misfolded protein"/>
    <property type="evidence" value="ECO:0007669"/>
    <property type="project" value="TreeGrafter"/>
</dbReference>
<dbReference type="eggNOG" id="KOG0719">
    <property type="taxonomic scope" value="Eukaryota"/>
</dbReference>
<evidence type="ECO:0000259" key="2">
    <source>
        <dbReference type="PROSITE" id="PS50076"/>
    </source>
</evidence>
<proteinExistence type="predicted"/>
<dbReference type="PRINTS" id="PR00625">
    <property type="entry name" value="JDOMAIN"/>
</dbReference>
<feature type="compositionally biased region" description="Polar residues" evidence="1">
    <location>
        <begin position="65"/>
        <end position="94"/>
    </location>
</feature>
<dbReference type="PANTHER" id="PTHR43908:SF3">
    <property type="entry name" value="AT29763P-RELATED"/>
    <property type="match status" value="1"/>
</dbReference>
<dbReference type="InterPro" id="IPR051100">
    <property type="entry name" value="DnaJ_subfamily_B/C"/>
</dbReference>
<dbReference type="OrthoDB" id="10250354at2759"/>
<dbReference type="Pfam" id="PF00226">
    <property type="entry name" value="DnaJ"/>
    <property type="match status" value="1"/>
</dbReference>
<protein>
    <recommendedName>
        <fullName evidence="2">J domain-containing protein</fullName>
    </recommendedName>
</protein>
<dbReference type="EMBL" id="JH993041">
    <property type="protein sequence ID" value="EKX39287.1"/>
    <property type="molecule type" value="Genomic_DNA"/>
</dbReference>
<dbReference type="Proteomes" id="UP000011087">
    <property type="component" value="Unassembled WGS sequence"/>
</dbReference>
<dbReference type="InterPro" id="IPR036869">
    <property type="entry name" value="J_dom_sf"/>
</dbReference>
<evidence type="ECO:0000313" key="5">
    <source>
        <dbReference type="Proteomes" id="UP000011087"/>
    </source>
</evidence>
<name>L1IT85_GUITC</name>
<dbReference type="PROSITE" id="PS50076">
    <property type="entry name" value="DNAJ_2"/>
    <property type="match status" value="1"/>
</dbReference>
<reference evidence="4" key="3">
    <citation type="submission" date="2015-06" db="UniProtKB">
        <authorList>
            <consortium name="EnsemblProtists"/>
        </authorList>
    </citation>
    <scope>IDENTIFICATION</scope>
</reference>
<dbReference type="GO" id="GO:0030544">
    <property type="term" value="F:Hsp70 protein binding"/>
    <property type="evidence" value="ECO:0007669"/>
    <property type="project" value="TreeGrafter"/>
</dbReference>
<dbReference type="GO" id="GO:0005789">
    <property type="term" value="C:endoplasmic reticulum membrane"/>
    <property type="evidence" value="ECO:0007669"/>
    <property type="project" value="TreeGrafter"/>
</dbReference>
<dbReference type="Gene3D" id="1.10.287.110">
    <property type="entry name" value="DnaJ domain"/>
    <property type="match status" value="1"/>
</dbReference>
<dbReference type="OMA" id="QNQETRE"/>
<feature type="region of interest" description="Disordered" evidence="1">
    <location>
        <begin position="34"/>
        <end position="94"/>
    </location>
</feature>
<dbReference type="EnsemblProtists" id="EKX39287">
    <property type="protein sequence ID" value="EKX39287"/>
    <property type="gene ID" value="GUITHDRAFT_165025"/>
</dbReference>
<evidence type="ECO:0000313" key="4">
    <source>
        <dbReference type="EnsemblProtists" id="EKX39287"/>
    </source>
</evidence>
<organism evidence="3">
    <name type="scientific">Guillardia theta (strain CCMP2712)</name>
    <name type="common">Cryptophyte</name>
    <dbReference type="NCBI Taxonomy" id="905079"/>
    <lineage>
        <taxon>Eukaryota</taxon>
        <taxon>Cryptophyceae</taxon>
        <taxon>Pyrenomonadales</taxon>
        <taxon>Geminigeraceae</taxon>
        <taxon>Guillardia</taxon>
    </lineage>
</organism>
<evidence type="ECO:0000256" key="1">
    <source>
        <dbReference type="SAM" id="MobiDB-lite"/>
    </source>
</evidence>
<reference evidence="5" key="2">
    <citation type="submission" date="2012-11" db="EMBL/GenBank/DDBJ databases">
        <authorList>
            <person name="Kuo A."/>
            <person name="Curtis B.A."/>
            <person name="Tanifuji G."/>
            <person name="Burki F."/>
            <person name="Gruber A."/>
            <person name="Irimia M."/>
            <person name="Maruyama S."/>
            <person name="Arias M.C."/>
            <person name="Ball S.G."/>
            <person name="Gile G.H."/>
            <person name="Hirakawa Y."/>
            <person name="Hopkins J.F."/>
            <person name="Rensing S.A."/>
            <person name="Schmutz J."/>
            <person name="Symeonidi A."/>
            <person name="Elias M."/>
            <person name="Eveleigh R.J."/>
            <person name="Herman E.K."/>
            <person name="Klute M.J."/>
            <person name="Nakayama T."/>
            <person name="Obornik M."/>
            <person name="Reyes-Prieto A."/>
            <person name="Armbrust E.V."/>
            <person name="Aves S.J."/>
            <person name="Beiko R.G."/>
            <person name="Coutinho P."/>
            <person name="Dacks J.B."/>
            <person name="Durnford D.G."/>
            <person name="Fast N.M."/>
            <person name="Green B.R."/>
            <person name="Grisdale C."/>
            <person name="Hempe F."/>
            <person name="Henrissat B."/>
            <person name="Hoppner M.P."/>
            <person name="Ishida K.-I."/>
            <person name="Kim E."/>
            <person name="Koreny L."/>
            <person name="Kroth P.G."/>
            <person name="Liu Y."/>
            <person name="Malik S.-B."/>
            <person name="Maier U.G."/>
            <person name="McRose D."/>
            <person name="Mock T."/>
            <person name="Neilson J.A."/>
            <person name="Onodera N.T."/>
            <person name="Poole A.M."/>
            <person name="Pritham E.J."/>
            <person name="Richards T.A."/>
            <person name="Rocap G."/>
            <person name="Roy S.W."/>
            <person name="Sarai C."/>
            <person name="Schaack S."/>
            <person name="Shirato S."/>
            <person name="Slamovits C.H."/>
            <person name="Spencer D.F."/>
            <person name="Suzuki S."/>
            <person name="Worden A.Z."/>
            <person name="Zauner S."/>
            <person name="Barry K."/>
            <person name="Bell C."/>
            <person name="Bharti A.K."/>
            <person name="Crow J.A."/>
            <person name="Grimwood J."/>
            <person name="Kramer R."/>
            <person name="Lindquist E."/>
            <person name="Lucas S."/>
            <person name="Salamov A."/>
            <person name="McFadden G.I."/>
            <person name="Lane C.E."/>
            <person name="Keeling P.J."/>
            <person name="Gray M.W."/>
            <person name="Grigoriev I.V."/>
            <person name="Archibald J.M."/>
        </authorList>
    </citation>
    <scope>NUCLEOTIDE SEQUENCE</scope>
    <source>
        <strain evidence="5">CCMP2712</strain>
    </source>
</reference>
<gene>
    <name evidence="3" type="ORF">GUITHDRAFT_165025</name>
</gene>
<dbReference type="CDD" id="cd06257">
    <property type="entry name" value="DnaJ"/>
    <property type="match status" value="1"/>
</dbReference>
<evidence type="ECO:0000313" key="3">
    <source>
        <dbReference type="EMBL" id="EKX39287.1"/>
    </source>
</evidence>
<dbReference type="AlphaFoldDB" id="L1IT85"/>
<dbReference type="InterPro" id="IPR001623">
    <property type="entry name" value="DnaJ_domain"/>
</dbReference>
<feature type="domain" description="J" evidence="2">
    <location>
        <begin position="97"/>
        <end position="162"/>
    </location>
</feature>